<proteinExistence type="predicted"/>
<feature type="chain" id="PRO_5025539941" description="Secreted protein" evidence="1">
    <location>
        <begin position="16"/>
        <end position="141"/>
    </location>
</feature>
<organism evidence="2">
    <name type="scientific">Ixodes ricinus</name>
    <name type="common">Common tick</name>
    <name type="synonym">Acarus ricinus</name>
    <dbReference type="NCBI Taxonomy" id="34613"/>
    <lineage>
        <taxon>Eukaryota</taxon>
        <taxon>Metazoa</taxon>
        <taxon>Ecdysozoa</taxon>
        <taxon>Arthropoda</taxon>
        <taxon>Chelicerata</taxon>
        <taxon>Arachnida</taxon>
        <taxon>Acari</taxon>
        <taxon>Parasitiformes</taxon>
        <taxon>Ixodida</taxon>
        <taxon>Ixodoidea</taxon>
        <taxon>Ixodidae</taxon>
        <taxon>Ixodinae</taxon>
        <taxon>Ixodes</taxon>
    </lineage>
</organism>
<evidence type="ECO:0000256" key="1">
    <source>
        <dbReference type="SAM" id="SignalP"/>
    </source>
</evidence>
<sequence length="141" mass="15301">MGVLRWCARKLLAAAFSIDLLAPHASRRCRPGDGAAIRGRREWWRLRRAAGGVRGSQARRAGVGRIFVGPAPSRPGAFSLVLGGPPGGAACVGGRAFRRSGFISCLLYICHYFCSLWEIVFQSLLSLSSLSPSQDSRFFFS</sequence>
<evidence type="ECO:0000313" key="2">
    <source>
        <dbReference type="EMBL" id="MXU93106.1"/>
    </source>
</evidence>
<name>A0A6B0UTQ2_IXORI</name>
<keyword evidence="1" id="KW-0732">Signal</keyword>
<evidence type="ECO:0008006" key="3">
    <source>
        <dbReference type="Google" id="ProtNLM"/>
    </source>
</evidence>
<dbReference type="EMBL" id="GIFC01011023">
    <property type="protein sequence ID" value="MXU93106.1"/>
    <property type="molecule type" value="Transcribed_RNA"/>
</dbReference>
<protein>
    <recommendedName>
        <fullName evidence="3">Secreted protein</fullName>
    </recommendedName>
</protein>
<accession>A0A6B0UTQ2</accession>
<reference evidence="2" key="1">
    <citation type="submission" date="2019-12" db="EMBL/GenBank/DDBJ databases">
        <title>An insight into the sialome of adult female Ixodes ricinus ticks feeding for 6 days.</title>
        <authorList>
            <person name="Perner J."/>
            <person name="Ribeiro J.M.C."/>
        </authorList>
    </citation>
    <scope>NUCLEOTIDE SEQUENCE</scope>
    <source>
        <strain evidence="2">Semi-engorged</strain>
        <tissue evidence="2">Salivary glands</tissue>
    </source>
</reference>
<feature type="signal peptide" evidence="1">
    <location>
        <begin position="1"/>
        <end position="15"/>
    </location>
</feature>
<dbReference type="AlphaFoldDB" id="A0A6B0UTQ2"/>